<gene>
    <name evidence="5" type="ORF">M5G21_04980</name>
</gene>
<name>A0ABT5NAC7_9PSED</name>
<dbReference type="InterPro" id="IPR036736">
    <property type="entry name" value="ACP-like_sf"/>
</dbReference>
<dbReference type="Pfam" id="PF00550">
    <property type="entry name" value="PP-binding"/>
    <property type="match status" value="2"/>
</dbReference>
<dbReference type="CDD" id="cd17649">
    <property type="entry name" value="A_NRPS_PvdJ-like"/>
    <property type="match status" value="1"/>
</dbReference>
<accession>A0ABT5NAC7</accession>
<dbReference type="InterPro" id="IPR009081">
    <property type="entry name" value="PP-bd_ACP"/>
</dbReference>
<keyword evidence="2" id="KW-0596">Phosphopantetheine</keyword>
<dbReference type="PROSITE" id="PS00012">
    <property type="entry name" value="PHOSPHOPANTETHEINE"/>
    <property type="match status" value="2"/>
</dbReference>
<dbReference type="CDD" id="cd19531">
    <property type="entry name" value="LCL_NRPS-like"/>
    <property type="match status" value="1"/>
</dbReference>
<dbReference type="PROSITE" id="PS50075">
    <property type="entry name" value="CARRIER"/>
    <property type="match status" value="2"/>
</dbReference>
<dbReference type="Pfam" id="PF13193">
    <property type="entry name" value="AMP-binding_C"/>
    <property type="match status" value="2"/>
</dbReference>
<dbReference type="EMBL" id="JAMDHD010000008">
    <property type="protein sequence ID" value="MDD0984309.1"/>
    <property type="molecule type" value="Genomic_DNA"/>
</dbReference>
<dbReference type="Pfam" id="PF00668">
    <property type="entry name" value="Condensation"/>
    <property type="match status" value="3"/>
</dbReference>
<dbReference type="InterPro" id="IPR001031">
    <property type="entry name" value="Thioesterase"/>
</dbReference>
<dbReference type="InterPro" id="IPR023213">
    <property type="entry name" value="CAT-like_dom_sf"/>
</dbReference>
<sequence>MDKTVAARIARRFITLPLEKRKLYLEKMLAEGVSPANLPIPEVQSAFESIPLSFAQERQWVLWQLDPDSAAYNIPTALRLKGKLDVVALEQSFNALIARHQTLRTTFAHGEDRPLQIIHLDMPMQIQQSSVSGLDDAGIKAFIQAQAYQPFDLQQGPLLRVALLQLGQDDHVLVLTQHHIVSDDWSMQVMVDELVALYSDYQQGQPNVLPELTIQYADYAIWQRHWMEAGESERQLAYWQAQLGGEQPVLELPTDHPRPAVQSYRGANIAVTVPASLEHNLKQLAQQHNVTLFMLLLASFQALLHHYSRQSDIRVGVPVANRNRVETERLLGFFVNTQVLRARFDESLSFSELLAQVKQTALDAQAHQDLPFEQLVEALQPERNLSISPLFQVMYNHLKEHQDSTTVQLAPASSLDVEGIRWGSRTAQFDLTFSTFESTQGLSATLNYATDLFEASTIERLGQHWLNLLDRCIAAPQQAIASLSLLSNAQQQQILYDWNDTTITYPLERCTHQWIEQQVESTPDAVALIFGESQLTYNQLNQKANSLAHRLIERGVGHDVLVGIAIERSLDMVIGLLAILKAGGAYVPLDPEYPSDRLAYMMQDSGITLLLSQQTLLDKLPVPAGVETLCLDEPVISAWPSSNPGITLDPENLAYVIYTSGSTGKPKGAANRHCALVNRLCWMQQAYNLTTADTVLQKTPFSFDVSVWEFFWPLMTGARLAIAGPGDHRDPARLVELINQHDITTLHFVPSMLQVFLADEQVSRCNGLKRIVCSGEALSADAQQQVFAKLPNAALYNLYGPTEAAIDVTHWTCREESRSSVPIGQPIANLTTWVLNSDLAPVPTGVIGELYLGGEGLARGYHQRPALTAERFVASPYAQGERLYRTGDLARQRPDGVIEYVGRIDHQVKIRGLRIELGEIEARLLEQDEVHEVAVLAVDTATGLQLVGYVVPRKDIDTTHLRDRLKIRLKEHLPDYMVPVYWLFLDQLPLSPNGKLERKALPKPDASQVQKTYVAPKGALETTIVGIWQTVLKLEKVGVTDNFFELGGDSIISIQVVSRARQAGIHFTPKDLFQHQTIQGLANVAKTHGQGLVIDQGPVIGSAPLLPIQQLFLDTNIPERNHWNRSVLLKPAMALEPQLLEQALNALIQHHDALRLSFTQTDSGWSAEYRPATTSVLWQTYIDGVTQLQSLGDEAQRSLNLQHGPLLRAVLVSLNDGSQRLLLAIHHLVADDVSWGILFDDLQTAYHQLQMGQALALPEKTSAYKTWGEKLQDYGRSDALQQELAYWVQQLDASSHDLPQANPEGCQRHGQATTVDIKLSKTLTQQLMQVAPAAYRTQIIDLLLTALTRTVSQWTSCENVLVQLESHGREALFDDIDLTRTVGRFTSLYPVKLTAHKDWGEAIKQVKEQLRAIPDKGIGFGVLRYLGDTQVQASLDALPMPRIAFNYRDQTDSAAGALFVPVREKYGVEKNSNPALCNRLTIHSQIDDGQLSMAWIFSQEVIPAEVIQKLSNNYLQALEQLVAYCCDTNHQGATPSDFPLAGLSQAQLDTLSLPIQQIEDLYPLSPMQQGMMFHTLEASEAAAYINQTAVPVSGLDIARFTDAWNTAVERHEILRTGFWTASHLAEPLQMVFKKTDLPLRILDWQNRESCANDLQDLIEADNREGFDLLAAPLMRLTLIKLPAEQLYLIWTHHHILLDGWSSSRLLAEVFEVYNGKTPEPKRGKYRDYIAWLKTQSQSSLETFWKQKLQGLNGPTVLANSLSPRPDPGCDGHEALYLNWDAQQTQHLIDQAQRLRVTPNTFIQATWLLLLQRYTGQDSVCFGSTVAGRPLSLEASDEMLGLFINTLPIIQTPQPQQTVTDWLRKLQTYNLEVRDHEHASLADVQRWSGQGGQALFDSIIVFENYPVDERLQEAEQDHLKFGETRTQGVTNFAMDLAVNLGDRLTVEFMYLRNCFTAEATAQLRRSFETLLLAMLENPKATLGSLSTLNAGEQRALQQDNELVAEVYDLPLLVTQIRNHAVTNADAVAVICDQEQLTYGQLEQRANRLAHYLIAQGVGPEIFVGVALERSVDVVVAFYAVMKTGGAYVPLDIDYPQDRVKWIVEDSAMAVLLTQGSLRERFSQPWAPALIELDTLPLTALSDRHPQSLMDADNLAYLIYTSGSTGKPKGVAVSHGQIRMHCQAIGQRYEMDNSTRELLFMSFAFDGAQERWLSTLAHGGQLVVRENRLWTPEETWHALHAHRISIACFPPAYLQQLAEYARDCGKAPPAVRIYCFGGDAVAEANFELVKHTLKPVYLTNGYGPTETVVTPLLWKVPVSETCGAVYAPIGTRVGERTLYVLDEHLNPLPEGVAGELYIGGEGVARGYHQRPGLTAERFVLDPFAANGSRLYRTGDLVRQRPNGVIDYLGRLDNQVKIRGFRIELGEIESRLRDIPGVQDAVVVAREAGVSKQLIGYVVTPTDDAPGERLRALLQADLPDYMVPTQIIRLAALPLNPNGKIDRKALPDPDFKGREFVAPRNAVEQALAIIWQQVLELESVGVTDNFFELGGDSLRILKVLSKVRNQPELGLELKLRDMIGKPTIAELSGFAPATDLDPLLLLNSRVPHVPPLFCLHAGFGTVFDYDTLARRLEGQRSVYGLQCRMLLDRDWQDESLASMAIDYAQYIRQKQAQGPYQLVGWSLGGTLAVLVAQELEKQGQEVEFLGLVDSFIPSTVPAARDLDWGDDLRGFLAVIFAQACEHLPVVELPADSPQAMLERSITDIRQQVAGTSAFSNISVEELAHTFMVAMKLKGLSLDLKTLPQTRASACCWWACDANSPDFTNPVAGSILDERIVAGHYQMLNNSQLLHSLLQQLPQREAVTR</sequence>
<evidence type="ECO:0000256" key="1">
    <source>
        <dbReference type="ARBA" id="ARBA00001957"/>
    </source>
</evidence>
<dbReference type="Proteomes" id="UP001148189">
    <property type="component" value="Unassembled WGS sequence"/>
</dbReference>
<comment type="cofactor">
    <cofactor evidence="1">
        <name>pantetheine 4'-phosphate</name>
        <dbReference type="ChEBI" id="CHEBI:47942"/>
    </cofactor>
</comment>
<dbReference type="NCBIfam" id="TIGR01733">
    <property type="entry name" value="AA-adenyl-dom"/>
    <property type="match status" value="2"/>
</dbReference>
<evidence type="ECO:0000259" key="4">
    <source>
        <dbReference type="PROSITE" id="PS50075"/>
    </source>
</evidence>
<evidence type="ECO:0000256" key="3">
    <source>
        <dbReference type="ARBA" id="ARBA00022553"/>
    </source>
</evidence>
<dbReference type="InterPro" id="IPR045851">
    <property type="entry name" value="AMP-bd_C_sf"/>
</dbReference>
<dbReference type="PROSITE" id="PS00455">
    <property type="entry name" value="AMP_BINDING"/>
    <property type="match status" value="2"/>
</dbReference>
<evidence type="ECO:0000313" key="5">
    <source>
        <dbReference type="EMBL" id="MDD0984309.1"/>
    </source>
</evidence>
<protein>
    <submittedName>
        <fullName evidence="5">Amino acid adenylation domain-containing protein</fullName>
    </submittedName>
</protein>
<comment type="caution">
    <text evidence="5">The sequence shown here is derived from an EMBL/GenBank/DDBJ whole genome shotgun (WGS) entry which is preliminary data.</text>
</comment>
<feature type="domain" description="Carrier" evidence="4">
    <location>
        <begin position="1015"/>
        <end position="1089"/>
    </location>
</feature>
<keyword evidence="3" id="KW-0597">Phosphoprotein</keyword>
<dbReference type="SUPFAM" id="SSF47336">
    <property type="entry name" value="ACP-like"/>
    <property type="match status" value="2"/>
</dbReference>
<dbReference type="SUPFAM" id="SSF53474">
    <property type="entry name" value="alpha/beta-Hydrolases"/>
    <property type="match status" value="1"/>
</dbReference>
<dbReference type="SUPFAM" id="SSF52777">
    <property type="entry name" value="CoA-dependent acyltransferases"/>
    <property type="match status" value="6"/>
</dbReference>
<organism evidence="5 6">
    <name type="scientific">Pseudomonas shahriarae</name>
    <dbReference type="NCBI Taxonomy" id="2745512"/>
    <lineage>
        <taxon>Bacteria</taxon>
        <taxon>Pseudomonadati</taxon>
        <taxon>Pseudomonadota</taxon>
        <taxon>Gammaproteobacteria</taxon>
        <taxon>Pseudomonadales</taxon>
        <taxon>Pseudomonadaceae</taxon>
        <taxon>Pseudomonas</taxon>
    </lineage>
</organism>
<dbReference type="CDD" id="cd17646">
    <property type="entry name" value="A_NRPS_AB3403-like"/>
    <property type="match status" value="1"/>
</dbReference>
<dbReference type="CDD" id="cd19543">
    <property type="entry name" value="DCL_NRPS"/>
    <property type="match status" value="1"/>
</dbReference>
<dbReference type="InterPro" id="IPR010060">
    <property type="entry name" value="NRPS_synth"/>
</dbReference>
<dbReference type="Gene3D" id="3.30.559.30">
    <property type="entry name" value="Nonribosomal peptide synthetase, condensation domain"/>
    <property type="match status" value="3"/>
</dbReference>
<dbReference type="InterPro" id="IPR010071">
    <property type="entry name" value="AA_adenyl_dom"/>
</dbReference>
<dbReference type="CDD" id="cd19534">
    <property type="entry name" value="E_NRPS"/>
    <property type="match status" value="1"/>
</dbReference>
<dbReference type="Gene3D" id="3.30.300.30">
    <property type="match status" value="2"/>
</dbReference>
<evidence type="ECO:0000313" key="6">
    <source>
        <dbReference type="Proteomes" id="UP001148189"/>
    </source>
</evidence>
<dbReference type="InterPro" id="IPR001242">
    <property type="entry name" value="Condensation_dom"/>
</dbReference>
<dbReference type="PANTHER" id="PTHR45398:SF1">
    <property type="entry name" value="ENZYME, PUTATIVE (JCVI)-RELATED"/>
    <property type="match status" value="1"/>
</dbReference>
<dbReference type="Gene3D" id="1.10.1200.10">
    <property type="entry name" value="ACP-like"/>
    <property type="match status" value="2"/>
</dbReference>
<dbReference type="Pfam" id="PF00975">
    <property type="entry name" value="Thioesterase"/>
    <property type="match status" value="1"/>
</dbReference>
<dbReference type="Gene3D" id="3.30.559.10">
    <property type="entry name" value="Chloramphenicol acetyltransferase-like domain"/>
    <property type="match status" value="3"/>
</dbReference>
<dbReference type="InterPro" id="IPR006162">
    <property type="entry name" value="Ppantetheine_attach_site"/>
</dbReference>
<dbReference type="InterPro" id="IPR000873">
    <property type="entry name" value="AMP-dep_synth/lig_dom"/>
</dbReference>
<feature type="domain" description="Carrier" evidence="4">
    <location>
        <begin position="2515"/>
        <end position="2592"/>
    </location>
</feature>
<keyword evidence="6" id="KW-1185">Reference proteome</keyword>
<dbReference type="PANTHER" id="PTHR45398">
    <property type="match status" value="1"/>
</dbReference>
<dbReference type="Gene3D" id="3.40.50.980">
    <property type="match status" value="4"/>
</dbReference>
<evidence type="ECO:0000256" key="2">
    <source>
        <dbReference type="ARBA" id="ARBA00022450"/>
    </source>
</evidence>
<dbReference type="InterPro" id="IPR025110">
    <property type="entry name" value="AMP-bd_C"/>
</dbReference>
<dbReference type="NCBIfam" id="TIGR01720">
    <property type="entry name" value="NRPS-para261"/>
    <property type="match status" value="1"/>
</dbReference>
<reference evidence="5" key="1">
    <citation type="submission" date="2022-05" db="EMBL/GenBank/DDBJ databases">
        <title>Novel Pseudomonas spp. Isolated from a Rainbow Trout Aquaculture Facility.</title>
        <authorList>
            <person name="Testerman T."/>
            <person name="Graf J."/>
        </authorList>
    </citation>
    <scope>NUCLEOTIDE SEQUENCE</scope>
    <source>
        <strain evidence="5">ID1050</strain>
    </source>
</reference>
<dbReference type="Gene3D" id="2.30.38.10">
    <property type="entry name" value="Luciferase, Domain 3"/>
    <property type="match status" value="2"/>
</dbReference>
<dbReference type="SUPFAM" id="SSF56801">
    <property type="entry name" value="Acetyl-CoA synthetase-like"/>
    <property type="match status" value="2"/>
</dbReference>
<dbReference type="Pfam" id="PF00501">
    <property type="entry name" value="AMP-binding"/>
    <property type="match status" value="2"/>
</dbReference>
<dbReference type="InterPro" id="IPR020845">
    <property type="entry name" value="AMP-binding_CS"/>
</dbReference>
<dbReference type="Gene3D" id="3.40.50.1820">
    <property type="entry name" value="alpha/beta hydrolase"/>
    <property type="match status" value="1"/>
</dbReference>
<dbReference type="InterPro" id="IPR029058">
    <property type="entry name" value="AB_hydrolase_fold"/>
</dbReference>
<dbReference type="NCBIfam" id="NF003417">
    <property type="entry name" value="PRK04813.1"/>
    <property type="match status" value="2"/>
</dbReference>
<proteinExistence type="predicted"/>